<comment type="caution">
    <text evidence="3">The sequence shown here is derived from an EMBL/GenBank/DDBJ whole genome shotgun (WGS) entry which is preliminary data.</text>
</comment>
<organism evidence="3 4">
    <name type="scientific">Natronocella acetinitrilica</name>
    <dbReference type="NCBI Taxonomy" id="414046"/>
    <lineage>
        <taxon>Bacteria</taxon>
        <taxon>Pseudomonadati</taxon>
        <taxon>Pseudomonadota</taxon>
        <taxon>Gammaproteobacteria</taxon>
        <taxon>Chromatiales</taxon>
        <taxon>Ectothiorhodospiraceae</taxon>
        <taxon>Natronocella</taxon>
    </lineage>
</organism>
<sequence length="306" mass="33297">MFGVRRRYRLPLAVLLAVASVLPSAVMAEFPRTVVDALGREVTIAQPPQRIISIFASNTELLAALELTDRIVGIEDYTRYPRGIRDGRAIVGGRLGFSAEAMARLEPDLVVVTPARQAAATLLRPMEAAGIPVVVLLHRDLEQVFDNLRFLGRVTGEEAVAEAAVEALQARLEQVRVRIADAPPRHVYFETGETDRGGFMTIRPGTYTFDALVAAGGRSVFPDLTGLSQVSGEAVIQADPEVILVARRDMDPTGVAGRVGWQRTTAVRHGAVHPVNRSLLLIPGPRVVDGVEQMARLLHPERFPEP</sequence>
<name>A0AAE3GAS5_9GAMM</name>
<keyword evidence="4" id="KW-1185">Reference proteome</keyword>
<dbReference type="AlphaFoldDB" id="A0AAE3GAS5"/>
<gene>
    <name evidence="3" type="ORF">J2T57_004015</name>
</gene>
<dbReference type="Proteomes" id="UP001205843">
    <property type="component" value="Unassembled WGS sequence"/>
</dbReference>
<dbReference type="InterPro" id="IPR002491">
    <property type="entry name" value="ABC_transptr_periplasmic_BD"/>
</dbReference>
<evidence type="ECO:0000313" key="3">
    <source>
        <dbReference type="EMBL" id="MCP1676842.1"/>
    </source>
</evidence>
<dbReference type="EMBL" id="JALJXV010000011">
    <property type="protein sequence ID" value="MCP1676842.1"/>
    <property type="molecule type" value="Genomic_DNA"/>
</dbReference>
<dbReference type="Pfam" id="PF01497">
    <property type="entry name" value="Peripla_BP_2"/>
    <property type="match status" value="1"/>
</dbReference>
<feature type="signal peptide" evidence="1">
    <location>
        <begin position="1"/>
        <end position="28"/>
    </location>
</feature>
<proteinExistence type="predicted"/>
<reference evidence="3" key="1">
    <citation type="submission" date="2022-03" db="EMBL/GenBank/DDBJ databases">
        <title>Genomic Encyclopedia of Type Strains, Phase III (KMG-III): the genomes of soil and plant-associated and newly described type strains.</title>
        <authorList>
            <person name="Whitman W."/>
        </authorList>
    </citation>
    <scope>NUCLEOTIDE SEQUENCE</scope>
    <source>
        <strain evidence="3">ANL 6-2</strain>
    </source>
</reference>
<feature type="domain" description="Fe/B12 periplasmic-binding" evidence="2">
    <location>
        <begin position="50"/>
        <end position="302"/>
    </location>
</feature>
<accession>A0AAE3GAS5</accession>
<evidence type="ECO:0000259" key="2">
    <source>
        <dbReference type="PROSITE" id="PS50983"/>
    </source>
</evidence>
<dbReference type="PANTHER" id="PTHR30535:SF34">
    <property type="entry name" value="MOLYBDATE-BINDING PROTEIN MOLA"/>
    <property type="match status" value="1"/>
</dbReference>
<evidence type="ECO:0000256" key="1">
    <source>
        <dbReference type="SAM" id="SignalP"/>
    </source>
</evidence>
<protein>
    <submittedName>
        <fullName evidence="3">Iron complex transport system substrate-binding protein</fullName>
    </submittedName>
</protein>
<dbReference type="PANTHER" id="PTHR30535">
    <property type="entry name" value="VITAMIN B12-BINDING PROTEIN"/>
    <property type="match status" value="1"/>
</dbReference>
<dbReference type="Gene3D" id="3.40.50.1980">
    <property type="entry name" value="Nitrogenase molybdenum iron protein domain"/>
    <property type="match status" value="2"/>
</dbReference>
<dbReference type="PROSITE" id="PS50983">
    <property type="entry name" value="FE_B12_PBP"/>
    <property type="match status" value="1"/>
</dbReference>
<dbReference type="SUPFAM" id="SSF53807">
    <property type="entry name" value="Helical backbone' metal receptor"/>
    <property type="match status" value="1"/>
</dbReference>
<evidence type="ECO:0000313" key="4">
    <source>
        <dbReference type="Proteomes" id="UP001205843"/>
    </source>
</evidence>
<dbReference type="InterPro" id="IPR050902">
    <property type="entry name" value="ABC_Transporter_SBP"/>
</dbReference>
<keyword evidence="1" id="KW-0732">Signal</keyword>
<feature type="chain" id="PRO_5042215284" evidence="1">
    <location>
        <begin position="29"/>
        <end position="306"/>
    </location>
</feature>